<evidence type="ECO:0000256" key="1">
    <source>
        <dbReference type="SAM" id="MobiDB-lite"/>
    </source>
</evidence>
<dbReference type="RefSeq" id="WP_139859655.1">
    <property type="nucleotide sequence ID" value="NZ_CAADFC020000009.1"/>
</dbReference>
<evidence type="ECO:0000313" key="3">
    <source>
        <dbReference type="Proteomes" id="UP000328092"/>
    </source>
</evidence>
<proteinExistence type="predicted"/>
<name>A0A508T2Q1_9BRAD</name>
<evidence type="ECO:0000313" key="2">
    <source>
        <dbReference type="EMBL" id="VIO69542.1"/>
    </source>
</evidence>
<dbReference type="EMBL" id="CAADFC020000009">
    <property type="protein sequence ID" value="VIO69542.1"/>
    <property type="molecule type" value="Genomic_DNA"/>
</dbReference>
<gene>
    <name evidence="2" type="ORF">CI1B_27480</name>
</gene>
<protein>
    <submittedName>
        <fullName evidence="2">Uncharacterized protein</fullName>
    </submittedName>
</protein>
<dbReference type="OrthoDB" id="7210088at2"/>
<sequence>MSPTPDELSHQSKLKSALQAERSPHKLENLAAGLVGRLLGVSIAVAKSGFQHGGDAGAVGQQDRRFRLECKKYADDTSLSDRELLGEIDHALARDEALEAWVLIATRSVPEQLAQDLVQKGERLGIPVLIIDWKDHEAAPLAALCAFGPDLVKAEFSEEAANHAQALQSAMGEAIATLRRNLQVWSLGFESLRSASQRKLQGVWTSHRVSNAELGQDAAGGAQSKRVRRQRVHDALDAWWRGPAVSDAPAAIIGWDGVGKTWAALDWLTDRMRELPIVLIVPSSALASLAATSESTLRRFLAERLCELTGARDPEHWLRRLNYLLKRPREEGPVLTVLFDGLNQEPSVPWLTLLKAVQGLAFEGRVRVMLSTRRHHFEDKLSSLRGLVVAAVPVVVDVYDTTAGGELDQMLAFENLTQAELHPDLIELARTPRLFKLVIRFRDRLVEAGQVTVHRLLWEYGRDTFGDRAGKSFSENDWRAWLAEIAGRYRGGIQEFSLKSLGETASRPDLSEREVYARLSDIIDGRFVRPGPSGAMQLSPTVVAHALGAALLAHLDTMGGATFAAAEAEVTQWLDPIAGLDQRAEILRAAVSILVERGGPFTTSIPGVLVTAWLQTQNVTDGHRRELAGLAPSIPDALLDAVEQSDAHAQASARMWAVNALRAIPRENGPQLTAIVARVRAWFSIVSREIDNRPDANADSERRRAERYRGRVGNDASGPLTVLGVTLRLVDRDDGRLQAAAPAIVEGFPLSNILPCLEAIALASAVRGRADGWQGLKWLCYLNEVDPEPTAVAIRGLSENIRSRVPEPGIHPQLPARAAALLLWLTGLEADEEGAARLDPGIDRHYTYEKDYLPNPVRSFFALERRHAGIALGDKALSLHVRLQRTSELWLDPTFQPPLDFIEELRLAAAGFDVTKLHRAMGRTAEELFFEALRPALARCAPDILAALLRRKMESFASCPSESRYWSAVNASEAFILTGAAEASAAQTLRLSAHEEDENNDTFAASELLKIELQSLDDAQSQFDRVISADLKFIPSDLAELVRTPSSADVDALIERYGTAPAKPRHDLVLLLSAHPGGFNDSAWSWLTGLIGEPDHELDGVLFRMLTLADAARFGRYLAAKAWSWAPSADIWINHYGTGALIRAEPALPFDQLAPRLAPWRLLEAARLRGADPAEVRLAAEIFGLVLAANNLAEPDPGSILTIDRTEERFAPFFISAEPRPGPEERNNPAASGSAALDIDARIKAYERAAETATARIEQARQSGASLYLTGVDAVDLDPVIEHASDMIDRWLEGSREINTDFRRRVHLAETAFLALCEALLIRDPSRGTELWRALRTTVATRYVGPAGLDELLHIVFRVPDSEPVAELRCELLSLPFCHSDRKLSDIAAAAAYNGKSAWIADMAAADRASPLAWRQRRGALLGGLATSHTLPVPEAWPEGRMRTDSADLRRKAARLRWREACAHHWWQAYLTAQDPVKAYAAWVLFLCSADARAWSWMRTVVKRRDESDSFFASKLAHMQLNRAELKRAMDKVFEKGDRKFLDHDIVEGIGPWANGSRVN</sequence>
<comment type="caution">
    <text evidence="2">The sequence shown here is derived from an EMBL/GenBank/DDBJ whole genome shotgun (WGS) entry which is preliminary data.</text>
</comment>
<organism evidence="2 3">
    <name type="scientific">Bradyrhizobium ivorense</name>
    <dbReference type="NCBI Taxonomy" id="2511166"/>
    <lineage>
        <taxon>Bacteria</taxon>
        <taxon>Pseudomonadati</taxon>
        <taxon>Pseudomonadota</taxon>
        <taxon>Alphaproteobacteria</taxon>
        <taxon>Hyphomicrobiales</taxon>
        <taxon>Nitrobacteraceae</taxon>
        <taxon>Bradyrhizobium</taxon>
    </lineage>
</organism>
<keyword evidence="3" id="KW-1185">Reference proteome</keyword>
<reference evidence="2" key="1">
    <citation type="submission" date="2019-02" db="EMBL/GenBank/DDBJ databases">
        <authorList>
            <person name="Pothier F.J."/>
        </authorList>
    </citation>
    <scope>NUCLEOTIDE SEQUENCE</scope>
    <source>
        <strain evidence="2">CI-1B</strain>
    </source>
</reference>
<accession>A0A508T2Q1</accession>
<dbReference type="Proteomes" id="UP000328092">
    <property type="component" value="Unassembled WGS sequence"/>
</dbReference>
<feature type="region of interest" description="Disordered" evidence="1">
    <location>
        <begin position="1"/>
        <end position="21"/>
    </location>
</feature>